<sequence>MSSVLFTKFGGVSYRSSKSLFQCIVPRLGQITKDQSPRYFHNSSKLYTRLSLLKIAKGSHIGIASQAGVISKSPIGGIYSRRTLSIKEENNDKDSKIATNKEHSRDLEYMSNSANFKLSERKDDSQSGYPDVDSLKKLFRLAIPETKLLLIAFFCLLISSTISMLLPMIIGKLLDTNNAKNDTDAAFTDSTGSEENDGWLKNFMSSFQSKGNLVDKDVENIRIFGLPLNVFFVTLGTVFLIGALANGTRIVLLKTIGERVIARLRVRILKKSLEQDAVFLDYNKVGDLISRLTNDSFIITRSVTQNLSDGIRAVISGVVGLSMMCLVSLKLTGYLMLLGPPLAIGAAVYGKKVRNISRKLQEEVGSLTKVAEESLSSTKTIQSFNGEVTEIHNFSKQVRRVFDVGFLDAKYTGLFFGTTGFIGNCALLLLLSVGTSMVRNGEITVGDLTSFMMYAVYTGSSMFGVSNFYSELMKGLGAASRVFELNDRKPLIHSTTGRKIDSSKLRAEISFDNIKFFYPTRPNSVIFNELDFTIKSGEHVCIVGPSGSGKSTIMHLLLRFYDPATGAVKLDGVDIREYNLKNFRRIIGVVQQEPLLFSGTIEENIKYGYLNATKEEVDRVVELSNCNKFLSSFPNGLQTVIGPKGAQLSGGQKQRIALARALILRPKILILDEATSALDSESENAITKTINKRNIEGLTTISIAHRISTIKSATRIIVLKNKKMVETGTFNELFNDENSFLYELLSAQGASPVQDAANGTGQSPRETEDNEHETPRQSAIIHDDREIEAELLEKELVDLKKELARLRSTANKSIENIEESLENLKR</sequence>
<evidence type="ECO:0000259" key="10">
    <source>
        <dbReference type="PROSITE" id="PS50893"/>
    </source>
</evidence>
<organism evidence="12 13">
    <name type="scientific">Saccharomycopsis crataegensis</name>
    <dbReference type="NCBI Taxonomy" id="43959"/>
    <lineage>
        <taxon>Eukaryota</taxon>
        <taxon>Fungi</taxon>
        <taxon>Dikarya</taxon>
        <taxon>Ascomycota</taxon>
        <taxon>Saccharomycotina</taxon>
        <taxon>Saccharomycetes</taxon>
        <taxon>Saccharomycopsidaceae</taxon>
        <taxon>Saccharomycopsis</taxon>
    </lineage>
</organism>
<accession>A0AAV5QM49</accession>
<feature type="transmembrane region" description="Helical" evidence="9">
    <location>
        <begin position="223"/>
        <end position="245"/>
    </location>
</feature>
<evidence type="ECO:0000256" key="4">
    <source>
        <dbReference type="ARBA" id="ARBA00022741"/>
    </source>
</evidence>
<reference evidence="12 13" key="1">
    <citation type="journal article" date="2023" name="Elife">
        <title>Identification of key yeast species and microbe-microbe interactions impacting larval growth of Drosophila in the wild.</title>
        <authorList>
            <person name="Mure A."/>
            <person name="Sugiura Y."/>
            <person name="Maeda R."/>
            <person name="Honda K."/>
            <person name="Sakurai N."/>
            <person name="Takahashi Y."/>
            <person name="Watada M."/>
            <person name="Katoh T."/>
            <person name="Gotoh A."/>
            <person name="Gotoh Y."/>
            <person name="Taniguchi I."/>
            <person name="Nakamura K."/>
            <person name="Hayashi T."/>
            <person name="Katayama T."/>
            <person name="Uemura T."/>
            <person name="Hattori Y."/>
        </authorList>
    </citation>
    <scope>NUCLEOTIDE SEQUENCE [LARGE SCALE GENOMIC DNA]</scope>
    <source>
        <strain evidence="12 13">SC-9</strain>
    </source>
</reference>
<dbReference type="PROSITE" id="PS50929">
    <property type="entry name" value="ABC_TM1F"/>
    <property type="match status" value="1"/>
</dbReference>
<dbReference type="Proteomes" id="UP001360560">
    <property type="component" value="Unassembled WGS sequence"/>
</dbReference>
<dbReference type="InterPro" id="IPR039421">
    <property type="entry name" value="Type_1_exporter"/>
</dbReference>
<dbReference type="InterPro" id="IPR027417">
    <property type="entry name" value="P-loop_NTPase"/>
</dbReference>
<evidence type="ECO:0000256" key="1">
    <source>
        <dbReference type="ARBA" id="ARBA00004141"/>
    </source>
</evidence>
<dbReference type="SMART" id="SM00382">
    <property type="entry name" value="AAA"/>
    <property type="match status" value="1"/>
</dbReference>
<dbReference type="InterPro" id="IPR011527">
    <property type="entry name" value="ABC1_TM_dom"/>
</dbReference>
<evidence type="ECO:0000256" key="8">
    <source>
        <dbReference type="SAM" id="MobiDB-lite"/>
    </source>
</evidence>
<keyword evidence="3 9" id="KW-0812">Transmembrane</keyword>
<feature type="domain" description="ABC transmembrane type-1" evidence="11">
    <location>
        <begin position="150"/>
        <end position="474"/>
    </location>
</feature>
<evidence type="ECO:0000256" key="3">
    <source>
        <dbReference type="ARBA" id="ARBA00022692"/>
    </source>
</evidence>
<dbReference type="GeneID" id="90073681"/>
<dbReference type="PROSITE" id="PS00211">
    <property type="entry name" value="ABC_TRANSPORTER_1"/>
    <property type="match status" value="1"/>
</dbReference>
<dbReference type="InterPro" id="IPR003593">
    <property type="entry name" value="AAA+_ATPase"/>
</dbReference>
<dbReference type="GO" id="GO:0005524">
    <property type="term" value="F:ATP binding"/>
    <property type="evidence" value="ECO:0007669"/>
    <property type="project" value="UniProtKB-KW"/>
</dbReference>
<evidence type="ECO:0000313" key="12">
    <source>
        <dbReference type="EMBL" id="GMM35706.1"/>
    </source>
</evidence>
<dbReference type="RefSeq" id="XP_064852702.1">
    <property type="nucleotide sequence ID" value="XM_064996630.1"/>
</dbReference>
<dbReference type="EMBL" id="BTFZ01000011">
    <property type="protein sequence ID" value="GMM35706.1"/>
    <property type="molecule type" value="Genomic_DNA"/>
</dbReference>
<dbReference type="PANTHER" id="PTHR43394:SF1">
    <property type="entry name" value="ATP-BINDING CASSETTE SUB-FAMILY B MEMBER 10, MITOCHONDRIAL"/>
    <property type="match status" value="1"/>
</dbReference>
<evidence type="ECO:0000259" key="11">
    <source>
        <dbReference type="PROSITE" id="PS50929"/>
    </source>
</evidence>
<dbReference type="SUPFAM" id="SSF90123">
    <property type="entry name" value="ABC transporter transmembrane region"/>
    <property type="match status" value="1"/>
</dbReference>
<dbReference type="PROSITE" id="PS50893">
    <property type="entry name" value="ABC_TRANSPORTER_2"/>
    <property type="match status" value="1"/>
</dbReference>
<gene>
    <name evidence="12" type="ORF">DASC09_030310</name>
</gene>
<dbReference type="CDD" id="cd18573">
    <property type="entry name" value="ABC_6TM_ABCB10_like"/>
    <property type="match status" value="1"/>
</dbReference>
<keyword evidence="4" id="KW-0547">Nucleotide-binding</keyword>
<dbReference type="Pfam" id="PF00005">
    <property type="entry name" value="ABC_tran"/>
    <property type="match status" value="1"/>
</dbReference>
<evidence type="ECO:0000313" key="13">
    <source>
        <dbReference type="Proteomes" id="UP001360560"/>
    </source>
</evidence>
<dbReference type="InterPro" id="IPR003439">
    <property type="entry name" value="ABC_transporter-like_ATP-bd"/>
</dbReference>
<evidence type="ECO:0000256" key="7">
    <source>
        <dbReference type="ARBA" id="ARBA00023136"/>
    </source>
</evidence>
<keyword evidence="6 9" id="KW-1133">Transmembrane helix</keyword>
<dbReference type="AlphaFoldDB" id="A0AAV5QM49"/>
<dbReference type="InterPro" id="IPR017871">
    <property type="entry name" value="ABC_transporter-like_CS"/>
</dbReference>
<keyword evidence="5 12" id="KW-0067">ATP-binding</keyword>
<dbReference type="InterPro" id="IPR036640">
    <property type="entry name" value="ABC1_TM_sf"/>
</dbReference>
<dbReference type="GO" id="GO:0015421">
    <property type="term" value="F:ABC-type oligopeptide transporter activity"/>
    <property type="evidence" value="ECO:0007669"/>
    <property type="project" value="TreeGrafter"/>
</dbReference>
<feature type="transmembrane region" description="Helical" evidence="9">
    <location>
        <begin position="310"/>
        <end position="329"/>
    </location>
</feature>
<comment type="caution">
    <text evidence="12">The sequence shown here is derived from an EMBL/GenBank/DDBJ whole genome shotgun (WGS) entry which is preliminary data.</text>
</comment>
<name>A0AAV5QM49_9ASCO</name>
<dbReference type="Pfam" id="PF00664">
    <property type="entry name" value="ABC_membrane"/>
    <property type="match status" value="1"/>
</dbReference>
<feature type="transmembrane region" description="Helical" evidence="9">
    <location>
        <begin position="409"/>
        <end position="431"/>
    </location>
</feature>
<dbReference type="SUPFAM" id="SSF52540">
    <property type="entry name" value="P-loop containing nucleoside triphosphate hydrolases"/>
    <property type="match status" value="1"/>
</dbReference>
<evidence type="ECO:0000256" key="9">
    <source>
        <dbReference type="SAM" id="Phobius"/>
    </source>
</evidence>
<proteinExistence type="inferred from homology"/>
<dbReference type="Gene3D" id="3.40.50.300">
    <property type="entry name" value="P-loop containing nucleotide triphosphate hydrolases"/>
    <property type="match status" value="1"/>
</dbReference>
<evidence type="ECO:0000256" key="6">
    <source>
        <dbReference type="ARBA" id="ARBA00022989"/>
    </source>
</evidence>
<comment type="similarity">
    <text evidence="2">Belongs to the ABC transporter superfamily. ABCB family. Mitochondrial peptide exporter (TC 3.A.1.212) subfamily.</text>
</comment>
<feature type="transmembrane region" description="Helical" evidence="9">
    <location>
        <begin position="451"/>
        <end position="469"/>
    </location>
</feature>
<dbReference type="GO" id="GO:0016887">
    <property type="term" value="F:ATP hydrolysis activity"/>
    <property type="evidence" value="ECO:0007669"/>
    <property type="project" value="InterPro"/>
</dbReference>
<keyword evidence="13" id="KW-1185">Reference proteome</keyword>
<evidence type="ECO:0000256" key="5">
    <source>
        <dbReference type="ARBA" id="ARBA00022840"/>
    </source>
</evidence>
<dbReference type="GO" id="GO:0005743">
    <property type="term" value="C:mitochondrial inner membrane"/>
    <property type="evidence" value="ECO:0007669"/>
    <property type="project" value="TreeGrafter"/>
</dbReference>
<dbReference type="Gene3D" id="1.20.1560.10">
    <property type="entry name" value="ABC transporter type 1, transmembrane domain"/>
    <property type="match status" value="1"/>
</dbReference>
<dbReference type="GO" id="GO:0090374">
    <property type="term" value="P:oligopeptide export from mitochondrion"/>
    <property type="evidence" value="ECO:0007669"/>
    <property type="project" value="TreeGrafter"/>
</dbReference>
<feature type="transmembrane region" description="Helical" evidence="9">
    <location>
        <begin position="148"/>
        <end position="170"/>
    </location>
</feature>
<feature type="region of interest" description="Disordered" evidence="8">
    <location>
        <begin position="752"/>
        <end position="784"/>
    </location>
</feature>
<dbReference type="FunFam" id="3.40.50.300:FF:000218">
    <property type="entry name" value="Multidrug ABC transporter ATP-binding protein"/>
    <property type="match status" value="1"/>
</dbReference>
<evidence type="ECO:0000256" key="2">
    <source>
        <dbReference type="ARBA" id="ARBA00005580"/>
    </source>
</evidence>
<keyword evidence="7 9" id="KW-0472">Membrane</keyword>
<feature type="domain" description="ABC transporter" evidence="10">
    <location>
        <begin position="509"/>
        <end position="746"/>
    </location>
</feature>
<comment type="subcellular location">
    <subcellularLocation>
        <location evidence="1">Membrane</location>
        <topology evidence="1">Multi-pass membrane protein</topology>
    </subcellularLocation>
</comment>
<protein>
    <submittedName>
        <fullName evidence="12">ATP-binding cassette permease</fullName>
    </submittedName>
</protein>
<dbReference type="PANTHER" id="PTHR43394">
    <property type="entry name" value="ATP-DEPENDENT PERMEASE MDL1, MITOCHONDRIAL"/>
    <property type="match status" value="1"/>
</dbReference>